<dbReference type="AlphaFoldDB" id="A0A3N0V3Y0"/>
<dbReference type="InterPro" id="IPR001789">
    <property type="entry name" value="Sig_transdc_resp-reg_receiver"/>
</dbReference>
<gene>
    <name evidence="4" type="ORF">ED236_05760</name>
</gene>
<reference evidence="4 5" key="1">
    <citation type="submission" date="2018-10" db="EMBL/GenBank/DDBJ databases">
        <authorList>
            <person name="Chen W.-M."/>
        </authorList>
    </citation>
    <scope>NUCLEOTIDE SEQUENCE [LARGE SCALE GENOMIC DNA]</scope>
    <source>
        <strain evidence="4 5">H-5</strain>
    </source>
</reference>
<dbReference type="Pfam" id="PF03861">
    <property type="entry name" value="ANTAR"/>
    <property type="match status" value="1"/>
</dbReference>
<evidence type="ECO:0000259" key="2">
    <source>
        <dbReference type="PROSITE" id="PS50110"/>
    </source>
</evidence>
<dbReference type="Pfam" id="PF00072">
    <property type="entry name" value="Response_reg"/>
    <property type="match status" value="1"/>
</dbReference>
<dbReference type="EMBL" id="RJVP01000002">
    <property type="protein sequence ID" value="ROH87178.1"/>
    <property type="molecule type" value="Genomic_DNA"/>
</dbReference>
<dbReference type="InterPro" id="IPR005561">
    <property type="entry name" value="ANTAR"/>
</dbReference>
<feature type="domain" description="Response regulatory" evidence="2">
    <location>
        <begin position="3"/>
        <end position="117"/>
    </location>
</feature>
<dbReference type="SMART" id="SM01012">
    <property type="entry name" value="ANTAR"/>
    <property type="match status" value="1"/>
</dbReference>
<protein>
    <submittedName>
        <fullName evidence="4">ANTAR domain-containing protein</fullName>
    </submittedName>
</protein>
<dbReference type="PROSITE" id="PS50921">
    <property type="entry name" value="ANTAR"/>
    <property type="match status" value="1"/>
</dbReference>
<dbReference type="PROSITE" id="PS50110">
    <property type="entry name" value="RESPONSE_REGULATORY"/>
    <property type="match status" value="1"/>
</dbReference>
<dbReference type="Gene3D" id="1.10.10.10">
    <property type="entry name" value="Winged helix-like DNA-binding domain superfamily/Winged helix DNA-binding domain"/>
    <property type="match status" value="1"/>
</dbReference>
<evidence type="ECO:0000313" key="4">
    <source>
        <dbReference type="EMBL" id="ROH87178.1"/>
    </source>
</evidence>
<feature type="modified residue" description="4-aspartylphosphate" evidence="1">
    <location>
        <position position="53"/>
    </location>
</feature>
<dbReference type="PANTHER" id="PTHR43367">
    <property type="match status" value="1"/>
</dbReference>
<dbReference type="PANTHER" id="PTHR43367:SF1">
    <property type="entry name" value="TWO-COMPONENT RESPONSE REGULATOR-LIKE APRR6-RELATED"/>
    <property type="match status" value="1"/>
</dbReference>
<dbReference type="PIRSF" id="PIRSF036382">
    <property type="entry name" value="RR_antiterm"/>
    <property type="match status" value="1"/>
</dbReference>
<dbReference type="InterPro" id="IPR011006">
    <property type="entry name" value="CheY-like_superfamily"/>
</dbReference>
<dbReference type="GO" id="GO:0000160">
    <property type="term" value="P:phosphorelay signal transduction system"/>
    <property type="evidence" value="ECO:0007669"/>
    <property type="project" value="InterPro"/>
</dbReference>
<proteinExistence type="predicted"/>
<dbReference type="SMART" id="SM00448">
    <property type="entry name" value="REC"/>
    <property type="match status" value="1"/>
</dbReference>
<evidence type="ECO:0000256" key="1">
    <source>
        <dbReference type="PROSITE-ProRule" id="PRU00169"/>
    </source>
</evidence>
<dbReference type="InterPro" id="IPR036388">
    <property type="entry name" value="WH-like_DNA-bd_sf"/>
</dbReference>
<organism evidence="4 5">
    <name type="scientific">Pseudomethylobacillus aquaticus</name>
    <dbReference type="NCBI Taxonomy" id="2676064"/>
    <lineage>
        <taxon>Bacteria</taxon>
        <taxon>Pseudomonadati</taxon>
        <taxon>Pseudomonadota</taxon>
        <taxon>Betaproteobacteria</taxon>
        <taxon>Nitrosomonadales</taxon>
        <taxon>Methylophilaceae</taxon>
        <taxon>Pseudomethylobacillus</taxon>
    </lineage>
</organism>
<name>A0A3N0V3Y0_9PROT</name>
<dbReference type="GO" id="GO:0003723">
    <property type="term" value="F:RNA binding"/>
    <property type="evidence" value="ECO:0007669"/>
    <property type="project" value="InterPro"/>
</dbReference>
<dbReference type="Gene3D" id="3.40.50.2300">
    <property type="match status" value="1"/>
</dbReference>
<comment type="caution">
    <text evidence="4">The sequence shown here is derived from an EMBL/GenBank/DDBJ whole genome shotgun (WGS) entry which is preliminary data.</text>
</comment>
<evidence type="ECO:0000313" key="5">
    <source>
        <dbReference type="Proteomes" id="UP000275137"/>
    </source>
</evidence>
<accession>A0A3N0V3Y0</accession>
<sequence length="191" mass="21299">MLRVMLVDNHLERTAPLKESLTAAGYEVIAHLTDTANLDDAVNRLHPDVVIIDTESPSRDTLEHVIVMSQNAPKPTIMFTHDGDTEKIRAATRAGVSAYVVGNLPSERLKPIMDAAIARFEEFKALRLELNEANAKLSERKVIEKAKGLLMKQRGVDENEAYLLLRNMAMRENIKLATLAEQVVQAAKLLF</sequence>
<dbReference type="InterPro" id="IPR008327">
    <property type="entry name" value="Sig_transdc_resp-reg_antiterm"/>
</dbReference>
<feature type="domain" description="ANTAR" evidence="3">
    <location>
        <begin position="123"/>
        <end position="184"/>
    </location>
</feature>
<evidence type="ECO:0000259" key="3">
    <source>
        <dbReference type="PROSITE" id="PS50921"/>
    </source>
</evidence>
<dbReference type="SUPFAM" id="SSF52172">
    <property type="entry name" value="CheY-like"/>
    <property type="match status" value="1"/>
</dbReference>
<keyword evidence="1" id="KW-0597">Phosphoprotein</keyword>
<keyword evidence="5" id="KW-1185">Reference proteome</keyword>
<dbReference type="Proteomes" id="UP000275137">
    <property type="component" value="Unassembled WGS sequence"/>
</dbReference>